<dbReference type="AlphaFoldDB" id="A0A645D1T6"/>
<sequence length="44" mass="5294">MQDQLAASSDDLGKKIADRDNQNEWQDCVVPRRDEWEFAIEFWH</sequence>
<protein>
    <submittedName>
        <fullName evidence="2">Uncharacterized protein</fullName>
    </submittedName>
</protein>
<feature type="region of interest" description="Disordered" evidence="1">
    <location>
        <begin position="1"/>
        <end position="24"/>
    </location>
</feature>
<organism evidence="2">
    <name type="scientific">bioreactor metagenome</name>
    <dbReference type="NCBI Taxonomy" id="1076179"/>
    <lineage>
        <taxon>unclassified sequences</taxon>
        <taxon>metagenomes</taxon>
        <taxon>ecological metagenomes</taxon>
    </lineage>
</organism>
<dbReference type="EMBL" id="VSSQ01032082">
    <property type="protein sequence ID" value="MPM83234.1"/>
    <property type="molecule type" value="Genomic_DNA"/>
</dbReference>
<name>A0A645D1T6_9ZZZZ</name>
<feature type="compositionally biased region" description="Basic and acidic residues" evidence="1">
    <location>
        <begin position="11"/>
        <end position="22"/>
    </location>
</feature>
<comment type="caution">
    <text evidence="2">The sequence shown here is derived from an EMBL/GenBank/DDBJ whole genome shotgun (WGS) entry which is preliminary data.</text>
</comment>
<evidence type="ECO:0000256" key="1">
    <source>
        <dbReference type="SAM" id="MobiDB-lite"/>
    </source>
</evidence>
<evidence type="ECO:0000313" key="2">
    <source>
        <dbReference type="EMBL" id="MPM83234.1"/>
    </source>
</evidence>
<gene>
    <name evidence="2" type="ORF">SDC9_130297</name>
</gene>
<reference evidence="2" key="1">
    <citation type="submission" date="2019-08" db="EMBL/GenBank/DDBJ databases">
        <authorList>
            <person name="Kucharzyk K."/>
            <person name="Murdoch R.W."/>
            <person name="Higgins S."/>
            <person name="Loffler F."/>
        </authorList>
    </citation>
    <scope>NUCLEOTIDE SEQUENCE</scope>
</reference>
<proteinExistence type="predicted"/>
<accession>A0A645D1T6</accession>